<dbReference type="eggNOG" id="COG4994">
    <property type="taxonomic scope" value="Bacteria"/>
</dbReference>
<proteinExistence type="predicted"/>
<dbReference type="Pfam" id="PF14534">
    <property type="entry name" value="DUF4440"/>
    <property type="match status" value="1"/>
</dbReference>
<gene>
    <name evidence="2" type="ORF">MB27_06305</name>
</gene>
<evidence type="ECO:0000259" key="1">
    <source>
        <dbReference type="Pfam" id="PF14534"/>
    </source>
</evidence>
<feature type="domain" description="DUF4440" evidence="1">
    <location>
        <begin position="8"/>
        <end position="115"/>
    </location>
</feature>
<dbReference type="InterPro" id="IPR027843">
    <property type="entry name" value="DUF4440"/>
</dbReference>
<dbReference type="SUPFAM" id="SSF54427">
    <property type="entry name" value="NTF2-like"/>
    <property type="match status" value="1"/>
</dbReference>
<protein>
    <recommendedName>
        <fullName evidence="1">DUF4440 domain-containing protein</fullName>
    </recommendedName>
</protein>
<reference evidence="2 3" key="1">
    <citation type="submission" date="2014-10" db="EMBL/GenBank/DDBJ databases">
        <title>Draft genome sequence of Actinoplanes utahensis NRRL 12052.</title>
        <authorList>
            <person name="Velasco-Bucheli B."/>
            <person name="del Cerro C."/>
            <person name="Hormigo D."/>
            <person name="Garcia J.L."/>
            <person name="Acebal C."/>
            <person name="Arroyo M."/>
            <person name="de la Mata I."/>
        </authorList>
    </citation>
    <scope>NUCLEOTIDE SEQUENCE [LARGE SCALE GENOMIC DNA]</scope>
    <source>
        <strain evidence="2 3">NRRL 12052</strain>
    </source>
</reference>
<name>A0A0A6URN7_ACTUT</name>
<dbReference type="Gene3D" id="3.10.450.50">
    <property type="match status" value="1"/>
</dbReference>
<evidence type="ECO:0000313" key="2">
    <source>
        <dbReference type="EMBL" id="KHD78101.1"/>
    </source>
</evidence>
<organism evidence="2 3">
    <name type="scientific">Actinoplanes utahensis</name>
    <dbReference type="NCBI Taxonomy" id="1869"/>
    <lineage>
        <taxon>Bacteria</taxon>
        <taxon>Bacillati</taxon>
        <taxon>Actinomycetota</taxon>
        <taxon>Actinomycetes</taxon>
        <taxon>Micromonosporales</taxon>
        <taxon>Micromonosporaceae</taxon>
        <taxon>Actinoplanes</taxon>
    </lineage>
</organism>
<accession>A0A0A6URN7</accession>
<sequence length="123" mass="13404">MSGIEGGLLEAERSLQQAQRDGDVAALDRLLDDRLVAIGPDGRRYRKSDDLDAYRSGHSRIDSLTEDDLEVVVVGTTGATFALCSVSGTFGGEPFAARLRYARTWAYRNETGWRVVAAQISPV</sequence>
<dbReference type="EMBL" id="JRTT01000006">
    <property type="protein sequence ID" value="KHD78101.1"/>
    <property type="molecule type" value="Genomic_DNA"/>
</dbReference>
<keyword evidence="3" id="KW-1185">Reference proteome</keyword>
<dbReference type="AlphaFoldDB" id="A0A0A6URN7"/>
<evidence type="ECO:0000313" key="3">
    <source>
        <dbReference type="Proteomes" id="UP000054537"/>
    </source>
</evidence>
<dbReference type="RefSeq" id="WP_043523177.1">
    <property type="nucleotide sequence ID" value="NZ_BAABKU010000004.1"/>
</dbReference>
<dbReference type="Proteomes" id="UP000054537">
    <property type="component" value="Unassembled WGS sequence"/>
</dbReference>
<dbReference type="InterPro" id="IPR032710">
    <property type="entry name" value="NTF2-like_dom_sf"/>
</dbReference>
<comment type="caution">
    <text evidence="2">The sequence shown here is derived from an EMBL/GenBank/DDBJ whole genome shotgun (WGS) entry which is preliminary data.</text>
</comment>